<reference evidence="2" key="1">
    <citation type="journal article" date="2020" name="Nature">
        <title>Giant virus diversity and host interactions through global metagenomics.</title>
        <authorList>
            <person name="Schulz F."/>
            <person name="Roux S."/>
            <person name="Paez-Espino D."/>
            <person name="Jungbluth S."/>
            <person name="Walsh D.A."/>
            <person name="Denef V.J."/>
            <person name="McMahon K.D."/>
            <person name="Konstantinidis K.T."/>
            <person name="Eloe-Fadrosh E.A."/>
            <person name="Kyrpides N.C."/>
            <person name="Woyke T."/>
        </authorList>
    </citation>
    <scope>NUCLEOTIDE SEQUENCE</scope>
    <source>
        <strain evidence="2">GVMAG-S-1101165-79</strain>
    </source>
</reference>
<evidence type="ECO:0000313" key="2">
    <source>
        <dbReference type="EMBL" id="QHS81940.1"/>
    </source>
</evidence>
<dbReference type="AlphaFoldDB" id="A0A6C0AR97"/>
<dbReference type="InterPro" id="IPR002156">
    <property type="entry name" value="RNaseH_domain"/>
</dbReference>
<dbReference type="Gene3D" id="3.30.420.10">
    <property type="entry name" value="Ribonuclease H-like superfamily/Ribonuclease H"/>
    <property type="match status" value="1"/>
</dbReference>
<dbReference type="GO" id="GO:0004523">
    <property type="term" value="F:RNA-DNA hybrid ribonuclease activity"/>
    <property type="evidence" value="ECO:0007669"/>
    <property type="project" value="InterPro"/>
</dbReference>
<sequence length="124" mass="14064">MHIKLVNNTIDKMKFDYKLFFYGVSKGNPGLSGAGAVIYHCEKEIWFGHKFIEEKITNNQAEYTGLIIGLNKAIELNIKSLSVNGNSLIVINQMSGKYKCHSENLLPFYTIAKKLSAKFQNIQF</sequence>
<dbReference type="SUPFAM" id="SSF53098">
    <property type="entry name" value="Ribonuclease H-like"/>
    <property type="match status" value="1"/>
</dbReference>
<dbReference type="Pfam" id="PF13456">
    <property type="entry name" value="RVT_3"/>
    <property type="match status" value="1"/>
</dbReference>
<dbReference type="GO" id="GO:0003676">
    <property type="term" value="F:nucleic acid binding"/>
    <property type="evidence" value="ECO:0007669"/>
    <property type="project" value="InterPro"/>
</dbReference>
<dbReference type="InterPro" id="IPR012337">
    <property type="entry name" value="RNaseH-like_sf"/>
</dbReference>
<dbReference type="PANTHER" id="PTHR48475:SF1">
    <property type="entry name" value="RNASE H TYPE-1 DOMAIN-CONTAINING PROTEIN"/>
    <property type="match status" value="1"/>
</dbReference>
<dbReference type="EMBL" id="MN740762">
    <property type="protein sequence ID" value="QHS81940.1"/>
    <property type="molecule type" value="Genomic_DNA"/>
</dbReference>
<proteinExistence type="predicted"/>
<dbReference type="CDD" id="cd09279">
    <property type="entry name" value="RNase_HI_like"/>
    <property type="match status" value="1"/>
</dbReference>
<evidence type="ECO:0000259" key="1">
    <source>
        <dbReference type="PROSITE" id="PS50879"/>
    </source>
</evidence>
<organism evidence="2">
    <name type="scientific">viral metagenome</name>
    <dbReference type="NCBI Taxonomy" id="1070528"/>
    <lineage>
        <taxon>unclassified sequences</taxon>
        <taxon>metagenomes</taxon>
        <taxon>organismal metagenomes</taxon>
    </lineage>
</organism>
<dbReference type="PROSITE" id="PS50879">
    <property type="entry name" value="RNASE_H_1"/>
    <property type="match status" value="1"/>
</dbReference>
<name>A0A6C0AR97_9ZZZZ</name>
<accession>A0A6C0AR97</accession>
<protein>
    <recommendedName>
        <fullName evidence="1">RNase H type-1 domain-containing protein</fullName>
    </recommendedName>
</protein>
<feature type="domain" description="RNase H type-1" evidence="1">
    <location>
        <begin position="13"/>
        <end position="124"/>
    </location>
</feature>
<dbReference type="PANTHER" id="PTHR48475">
    <property type="entry name" value="RIBONUCLEASE H"/>
    <property type="match status" value="1"/>
</dbReference>
<dbReference type="InterPro" id="IPR036397">
    <property type="entry name" value="RNaseH_sf"/>
</dbReference>